<organism evidence="2 3">
    <name type="scientific">Corchorus olitorius</name>
    <dbReference type="NCBI Taxonomy" id="93759"/>
    <lineage>
        <taxon>Eukaryota</taxon>
        <taxon>Viridiplantae</taxon>
        <taxon>Streptophyta</taxon>
        <taxon>Embryophyta</taxon>
        <taxon>Tracheophyta</taxon>
        <taxon>Spermatophyta</taxon>
        <taxon>Magnoliopsida</taxon>
        <taxon>eudicotyledons</taxon>
        <taxon>Gunneridae</taxon>
        <taxon>Pentapetalae</taxon>
        <taxon>rosids</taxon>
        <taxon>malvids</taxon>
        <taxon>Malvales</taxon>
        <taxon>Malvaceae</taxon>
        <taxon>Grewioideae</taxon>
        <taxon>Apeibeae</taxon>
        <taxon>Corchorus</taxon>
    </lineage>
</organism>
<dbReference type="Proteomes" id="UP000187203">
    <property type="component" value="Unassembled WGS sequence"/>
</dbReference>
<keyword evidence="3" id="KW-1185">Reference proteome</keyword>
<comment type="caution">
    <text evidence="2">The sequence shown here is derived from an EMBL/GenBank/DDBJ whole genome shotgun (WGS) entry which is preliminary data.</text>
</comment>
<evidence type="ECO:0000256" key="1">
    <source>
        <dbReference type="SAM" id="MobiDB-lite"/>
    </source>
</evidence>
<name>A0A1R3GH97_9ROSI</name>
<protein>
    <submittedName>
        <fullName evidence="2">Uncharacterized protein</fullName>
    </submittedName>
</protein>
<proteinExistence type="predicted"/>
<dbReference type="EMBL" id="AWUE01022531">
    <property type="protein sequence ID" value="OMO57478.1"/>
    <property type="molecule type" value="Genomic_DNA"/>
</dbReference>
<dbReference type="AlphaFoldDB" id="A0A1R3GH97"/>
<reference evidence="3" key="1">
    <citation type="submission" date="2013-09" db="EMBL/GenBank/DDBJ databases">
        <title>Corchorus olitorius genome sequencing.</title>
        <authorList>
            <person name="Alam M."/>
            <person name="Haque M.S."/>
            <person name="Islam M.S."/>
            <person name="Emdad E.M."/>
            <person name="Islam M.M."/>
            <person name="Ahmed B."/>
            <person name="Halim A."/>
            <person name="Hossen Q.M.M."/>
            <person name="Hossain M.Z."/>
            <person name="Ahmed R."/>
            <person name="Khan M.M."/>
            <person name="Islam R."/>
            <person name="Rashid M.M."/>
            <person name="Khan S.A."/>
            <person name="Rahman M.S."/>
            <person name="Alam M."/>
            <person name="Yahiya A.S."/>
            <person name="Khan M.S."/>
            <person name="Azam M.S."/>
            <person name="Haque T."/>
            <person name="Lashkar M.Z.H."/>
            <person name="Akhand A.I."/>
            <person name="Morshed G."/>
            <person name="Roy S."/>
            <person name="Uddin K.S."/>
            <person name="Rabeya T."/>
            <person name="Hossain A.S."/>
            <person name="Chowdhury A."/>
            <person name="Snigdha A.R."/>
            <person name="Mortoza M.S."/>
            <person name="Matin S.A."/>
            <person name="Hoque S.M.E."/>
            <person name="Islam M.K."/>
            <person name="Roy D.K."/>
            <person name="Haider R."/>
            <person name="Moosa M.M."/>
            <person name="Elias S.M."/>
            <person name="Hasan A.M."/>
            <person name="Jahan S."/>
            <person name="Shafiuddin M."/>
            <person name="Mahmood N."/>
            <person name="Shommy N.S."/>
        </authorList>
    </citation>
    <scope>NUCLEOTIDE SEQUENCE [LARGE SCALE GENOMIC DNA]</scope>
    <source>
        <strain evidence="3">cv. O-4</strain>
    </source>
</reference>
<feature type="region of interest" description="Disordered" evidence="1">
    <location>
        <begin position="137"/>
        <end position="161"/>
    </location>
</feature>
<sequence length="161" mass="17293">MDRKKNKSVKSLGHASNTLQIDQVSTVKVAATEEMREGGASAGRDPGFESVSRGIATTVDAASSSLPFCLNATPPPPYPRSSVSFTENDLQMLRIFLGRTRDEAFDLCRPPLDRPGSQVPTGLSRAKQSLTTHLMSFSPSNQGPNGPIAYMSSPALKTKRL</sequence>
<evidence type="ECO:0000313" key="3">
    <source>
        <dbReference type="Proteomes" id="UP000187203"/>
    </source>
</evidence>
<accession>A0A1R3GH97</accession>
<evidence type="ECO:0000313" key="2">
    <source>
        <dbReference type="EMBL" id="OMO57478.1"/>
    </source>
</evidence>
<gene>
    <name evidence="2" type="ORF">COLO4_35347</name>
</gene>